<protein>
    <submittedName>
        <fullName evidence="4">Aste57867_3666 protein</fullName>
    </submittedName>
    <submittedName>
        <fullName evidence="5">Aste57867_5746 protein</fullName>
    </submittedName>
</protein>
<keyword evidence="6" id="KW-1185">Reference proteome</keyword>
<dbReference type="AlphaFoldDB" id="A0A485KHJ2"/>
<evidence type="ECO:0000313" key="4">
    <source>
        <dbReference type="EMBL" id="VFT80821.1"/>
    </source>
</evidence>
<organism evidence="5 6">
    <name type="scientific">Aphanomyces stellatus</name>
    <dbReference type="NCBI Taxonomy" id="120398"/>
    <lineage>
        <taxon>Eukaryota</taxon>
        <taxon>Sar</taxon>
        <taxon>Stramenopiles</taxon>
        <taxon>Oomycota</taxon>
        <taxon>Saprolegniomycetes</taxon>
        <taxon>Saprolegniales</taxon>
        <taxon>Verrucalvaceae</taxon>
        <taxon>Aphanomyces</taxon>
    </lineage>
</organism>
<name>A0A485KHJ2_9STRA</name>
<evidence type="ECO:0000313" key="3">
    <source>
        <dbReference type="EMBL" id="KAF0714823.1"/>
    </source>
</evidence>
<proteinExistence type="predicted"/>
<evidence type="ECO:0000313" key="5">
    <source>
        <dbReference type="EMBL" id="VFT82777.1"/>
    </source>
</evidence>
<evidence type="ECO:0000256" key="1">
    <source>
        <dbReference type="SAM" id="MobiDB-lite"/>
    </source>
</evidence>
<evidence type="ECO:0000313" key="6">
    <source>
        <dbReference type="Proteomes" id="UP000332933"/>
    </source>
</evidence>
<gene>
    <name evidence="5" type="primary">Aste57867_5746</name>
    <name evidence="4" type="synonym">Aste57867_3666</name>
    <name evidence="3" type="ORF">As57867_003655</name>
    <name evidence="2" type="ORF">As57867_005732</name>
    <name evidence="4" type="ORF">ASTE57867_3666</name>
    <name evidence="5" type="ORF">ASTE57867_5746</name>
</gene>
<feature type="region of interest" description="Disordered" evidence="1">
    <location>
        <begin position="89"/>
        <end position="113"/>
    </location>
</feature>
<evidence type="ECO:0000313" key="2">
    <source>
        <dbReference type="EMBL" id="KAF0709814.1"/>
    </source>
</evidence>
<dbReference type="EMBL" id="VJMH01000707">
    <property type="protein sequence ID" value="KAF0714823.1"/>
    <property type="molecule type" value="Genomic_DNA"/>
</dbReference>
<sequence>MTGQMLPLPIECPCHMMTIDIHTRSCPPSLPLGVFSTTATAVFSLDAPNAPSTIAKAAAKCPRAATKPTPTTGRKQCQDFGCISNAPSRGRCSRRGSNQSRQPRMAKMGGWEGPTKWLSKSSLPAIELAINATMTSDTVGNDFADEWTTLPLLDLVNTIVLDMHFASFCFSATDEQLEAFG</sequence>
<accession>A0A485KHJ2</accession>
<dbReference type="EMBL" id="CAADRA010000707">
    <property type="protein sequence ID" value="VFT80821.1"/>
    <property type="molecule type" value="Genomic_DNA"/>
</dbReference>
<dbReference type="EMBL" id="CAADRA010002181">
    <property type="protein sequence ID" value="VFT82777.1"/>
    <property type="molecule type" value="Genomic_DNA"/>
</dbReference>
<dbReference type="Proteomes" id="UP000332933">
    <property type="component" value="Unassembled WGS sequence"/>
</dbReference>
<dbReference type="EMBL" id="VJMH01002179">
    <property type="protein sequence ID" value="KAF0709814.1"/>
    <property type="molecule type" value="Genomic_DNA"/>
</dbReference>
<reference evidence="5 6" key="1">
    <citation type="submission" date="2019-03" db="EMBL/GenBank/DDBJ databases">
        <authorList>
            <person name="Gaulin E."/>
            <person name="Dumas B."/>
        </authorList>
    </citation>
    <scope>NUCLEOTIDE SEQUENCE [LARGE SCALE GENOMIC DNA]</scope>
    <source>
        <strain evidence="5">CBS 568.67</strain>
    </source>
</reference>
<reference evidence="2" key="2">
    <citation type="submission" date="2019-06" db="EMBL/GenBank/DDBJ databases">
        <title>Genomics analysis of Aphanomyces spp. identifies a new class of oomycete effector associated with host adaptation.</title>
        <authorList>
            <person name="Gaulin E."/>
        </authorList>
    </citation>
    <scope>NUCLEOTIDE SEQUENCE</scope>
    <source>
        <strain evidence="2">CBS 578.67</strain>
    </source>
</reference>